<accession>A0A8H5AUX3</accession>
<feature type="region of interest" description="Disordered" evidence="1">
    <location>
        <begin position="73"/>
        <end position="99"/>
    </location>
</feature>
<dbReference type="OrthoDB" id="10638009at2759"/>
<name>A0A8H5AUX3_9AGAR</name>
<evidence type="ECO:0000313" key="2">
    <source>
        <dbReference type="EMBL" id="KAF5311221.1"/>
    </source>
</evidence>
<gene>
    <name evidence="2" type="ORF">D9611_013049</name>
</gene>
<sequence>MDVDVGSSPLTSSAFPTSVQPWSLRLSPRPTVVLIHPRSSRNYIALELDGDLPRSLHRSRFNNALRLYDSVHTATEDPNPSPPPPLPRPPPLNAATPHSPFIDYRKARITTPWVLRRRESVGVFLVDPPSIFVFVSSSSSFPTSRSPSLHPPVAASSYDDDWLAHDGPSSSSGRRFWASILAHRLTL</sequence>
<dbReference type="AlphaFoldDB" id="A0A8H5AUX3"/>
<dbReference type="Proteomes" id="UP000541558">
    <property type="component" value="Unassembled WGS sequence"/>
</dbReference>
<evidence type="ECO:0000256" key="1">
    <source>
        <dbReference type="SAM" id="MobiDB-lite"/>
    </source>
</evidence>
<organism evidence="2 3">
    <name type="scientific">Ephemerocybe angulata</name>
    <dbReference type="NCBI Taxonomy" id="980116"/>
    <lineage>
        <taxon>Eukaryota</taxon>
        <taxon>Fungi</taxon>
        <taxon>Dikarya</taxon>
        <taxon>Basidiomycota</taxon>
        <taxon>Agaricomycotina</taxon>
        <taxon>Agaricomycetes</taxon>
        <taxon>Agaricomycetidae</taxon>
        <taxon>Agaricales</taxon>
        <taxon>Agaricineae</taxon>
        <taxon>Psathyrellaceae</taxon>
        <taxon>Ephemerocybe</taxon>
    </lineage>
</organism>
<comment type="caution">
    <text evidence="2">The sequence shown here is derived from an EMBL/GenBank/DDBJ whole genome shotgun (WGS) entry which is preliminary data.</text>
</comment>
<protein>
    <submittedName>
        <fullName evidence="2">Uncharacterized protein</fullName>
    </submittedName>
</protein>
<evidence type="ECO:0000313" key="3">
    <source>
        <dbReference type="Proteomes" id="UP000541558"/>
    </source>
</evidence>
<feature type="compositionally biased region" description="Pro residues" evidence="1">
    <location>
        <begin position="79"/>
        <end position="92"/>
    </location>
</feature>
<proteinExistence type="predicted"/>
<keyword evidence="3" id="KW-1185">Reference proteome</keyword>
<dbReference type="EMBL" id="JAACJK010000228">
    <property type="protein sequence ID" value="KAF5311221.1"/>
    <property type="molecule type" value="Genomic_DNA"/>
</dbReference>
<reference evidence="2 3" key="1">
    <citation type="journal article" date="2020" name="ISME J.">
        <title>Uncovering the hidden diversity of litter-decomposition mechanisms in mushroom-forming fungi.</title>
        <authorList>
            <person name="Floudas D."/>
            <person name="Bentzer J."/>
            <person name="Ahren D."/>
            <person name="Johansson T."/>
            <person name="Persson P."/>
            <person name="Tunlid A."/>
        </authorList>
    </citation>
    <scope>NUCLEOTIDE SEQUENCE [LARGE SCALE GENOMIC DNA]</scope>
    <source>
        <strain evidence="2 3">CBS 175.51</strain>
    </source>
</reference>